<name>A0A2D2CWC4_METT3</name>
<dbReference type="Proteomes" id="UP000230709">
    <property type="component" value="Chromosome"/>
</dbReference>
<dbReference type="AlphaFoldDB" id="A0A2D2CWC4"/>
<gene>
    <name evidence="2" type="ORF">CQW49_03650</name>
</gene>
<protein>
    <submittedName>
        <fullName evidence="2">Uncharacterized protein</fullName>
    </submittedName>
</protein>
<feature type="compositionally biased region" description="Basic and acidic residues" evidence="1">
    <location>
        <begin position="1"/>
        <end position="13"/>
    </location>
</feature>
<feature type="region of interest" description="Disordered" evidence="1">
    <location>
        <begin position="1"/>
        <end position="23"/>
    </location>
</feature>
<dbReference type="EMBL" id="CP023737">
    <property type="protein sequence ID" value="ATQ67082.1"/>
    <property type="molecule type" value="Genomic_DNA"/>
</dbReference>
<proteinExistence type="predicted"/>
<evidence type="ECO:0000313" key="2">
    <source>
        <dbReference type="EMBL" id="ATQ67082.1"/>
    </source>
</evidence>
<evidence type="ECO:0000256" key="1">
    <source>
        <dbReference type="SAM" id="MobiDB-lite"/>
    </source>
</evidence>
<accession>A0A2D2CWC4</accession>
<evidence type="ECO:0000313" key="3">
    <source>
        <dbReference type="Proteomes" id="UP000230709"/>
    </source>
</evidence>
<sequence length="60" mass="6959">MVQTRVEERRTAHDIGQLHPFRSKSPAPMPLVLSSLQAMLRADFGFDNERTKQLAIRWSH</sequence>
<keyword evidence="3" id="KW-1185">Reference proteome</keyword>
<dbReference type="KEGG" id="mtw:CQW49_03650"/>
<reference evidence="3" key="1">
    <citation type="submission" date="2017-10" db="EMBL/GenBank/DDBJ databases">
        <title>Completed PacBio SMRT sequence of Methylosinus trichosporium OB3b reveals presence of a third large plasmid.</title>
        <authorList>
            <person name="Charles T.C."/>
            <person name="Lynch M.D.J."/>
            <person name="Heil J.R."/>
            <person name="Cheng J."/>
        </authorList>
    </citation>
    <scope>NUCLEOTIDE SEQUENCE [LARGE SCALE GENOMIC DNA]</scope>
    <source>
        <strain evidence="3">OB3b</strain>
    </source>
</reference>
<organism evidence="2 3">
    <name type="scientific">Methylosinus trichosporium (strain ATCC 35070 / NCIMB 11131 / UNIQEM 75 / OB3b)</name>
    <dbReference type="NCBI Taxonomy" id="595536"/>
    <lineage>
        <taxon>Bacteria</taxon>
        <taxon>Pseudomonadati</taxon>
        <taxon>Pseudomonadota</taxon>
        <taxon>Alphaproteobacteria</taxon>
        <taxon>Hyphomicrobiales</taxon>
        <taxon>Methylocystaceae</taxon>
        <taxon>Methylosinus</taxon>
    </lineage>
</organism>